<sequence>MKSDPSKYIPNSTSSAEEWISWHKQLKKWFSKTEANAYFVKFWNQRAGAGTQADTHSLREYMSSQGVELTTDWTGELSDVTHDVTDWFVSGLEWTRAIIIGTTIIVIGIASYYLIAQIKKGKTLNDAAELAMKVRTGGMIGGTPSPKLLGQ</sequence>
<keyword evidence="3" id="KW-1185">Reference proteome</keyword>
<dbReference type="RefSeq" id="WP_258542058.1">
    <property type="nucleotide sequence ID" value="NZ_OU015584.1"/>
</dbReference>
<evidence type="ECO:0000313" key="3">
    <source>
        <dbReference type="Proteomes" id="UP000683507"/>
    </source>
</evidence>
<accession>A0A916JNK5</accession>
<proteinExistence type="predicted"/>
<evidence type="ECO:0000313" key="2">
    <source>
        <dbReference type="EMBL" id="CAG5082269.1"/>
    </source>
</evidence>
<reference evidence="2" key="1">
    <citation type="submission" date="2021-04" db="EMBL/GenBank/DDBJ databases">
        <authorList>
            <person name="Rodrigo-Torres L."/>
            <person name="Arahal R. D."/>
            <person name="Lucena T."/>
        </authorList>
    </citation>
    <scope>NUCLEOTIDE SEQUENCE</scope>
    <source>
        <strain evidence="2">AS29M-1</strain>
    </source>
</reference>
<keyword evidence="1" id="KW-0812">Transmembrane</keyword>
<dbReference type="Proteomes" id="UP000683507">
    <property type="component" value="Chromosome"/>
</dbReference>
<protein>
    <submittedName>
        <fullName evidence="2">Uncharacterized protein</fullName>
    </submittedName>
</protein>
<keyword evidence="1" id="KW-1133">Transmembrane helix</keyword>
<feature type="transmembrane region" description="Helical" evidence="1">
    <location>
        <begin position="94"/>
        <end position="115"/>
    </location>
</feature>
<gene>
    <name evidence="2" type="ORF">CRYO30217_01860</name>
</gene>
<organism evidence="2 3">
    <name type="scientific">Parvicella tangerina</name>
    <dbReference type="NCBI Taxonomy" id="2829795"/>
    <lineage>
        <taxon>Bacteria</taxon>
        <taxon>Pseudomonadati</taxon>
        <taxon>Bacteroidota</taxon>
        <taxon>Flavobacteriia</taxon>
        <taxon>Flavobacteriales</taxon>
        <taxon>Parvicellaceae</taxon>
        <taxon>Parvicella</taxon>
    </lineage>
</organism>
<dbReference type="AlphaFoldDB" id="A0A916JNK5"/>
<keyword evidence="1" id="KW-0472">Membrane</keyword>
<dbReference type="KEGG" id="ptan:CRYO30217_01860"/>
<evidence type="ECO:0000256" key="1">
    <source>
        <dbReference type="SAM" id="Phobius"/>
    </source>
</evidence>
<name>A0A916JNK5_9FLAO</name>
<dbReference type="EMBL" id="OU015584">
    <property type="protein sequence ID" value="CAG5082269.1"/>
    <property type="molecule type" value="Genomic_DNA"/>
</dbReference>